<organism evidence="2 3">
    <name type="scientific">Pontibacter fetidus</name>
    <dbReference type="NCBI Taxonomy" id="2700082"/>
    <lineage>
        <taxon>Bacteria</taxon>
        <taxon>Pseudomonadati</taxon>
        <taxon>Bacteroidota</taxon>
        <taxon>Cytophagia</taxon>
        <taxon>Cytophagales</taxon>
        <taxon>Hymenobacteraceae</taxon>
        <taxon>Pontibacter</taxon>
    </lineage>
</organism>
<proteinExistence type="predicted"/>
<protein>
    <submittedName>
        <fullName evidence="2">Uncharacterized protein</fullName>
    </submittedName>
</protein>
<name>A0A6B2GZH9_9BACT</name>
<dbReference type="AlphaFoldDB" id="A0A6B2GZH9"/>
<keyword evidence="1" id="KW-0472">Membrane</keyword>
<evidence type="ECO:0000313" key="3">
    <source>
        <dbReference type="Proteomes" id="UP000478546"/>
    </source>
</evidence>
<accession>A0A6B2GZH9</accession>
<evidence type="ECO:0000313" key="2">
    <source>
        <dbReference type="EMBL" id="NDK55248.1"/>
    </source>
</evidence>
<dbReference type="EMBL" id="JAAEAA010000005">
    <property type="protein sequence ID" value="NDK55248.1"/>
    <property type="molecule type" value="Genomic_DNA"/>
</dbReference>
<reference evidence="2 3" key="1">
    <citation type="submission" date="2020-01" db="EMBL/GenBank/DDBJ databases">
        <authorList>
            <person name="Kim M.K."/>
        </authorList>
    </citation>
    <scope>NUCLEOTIDE SEQUENCE [LARGE SCALE GENOMIC DNA]</scope>
    <source>
        <strain evidence="2 3">BT213</strain>
    </source>
</reference>
<dbReference type="Proteomes" id="UP000478546">
    <property type="component" value="Unassembled WGS sequence"/>
</dbReference>
<comment type="caution">
    <text evidence="2">The sequence shown here is derived from an EMBL/GenBank/DDBJ whole genome shotgun (WGS) entry which is preliminary data.</text>
</comment>
<evidence type="ECO:0000256" key="1">
    <source>
        <dbReference type="SAM" id="Phobius"/>
    </source>
</evidence>
<feature type="transmembrane region" description="Helical" evidence="1">
    <location>
        <begin position="86"/>
        <end position="108"/>
    </location>
</feature>
<gene>
    <name evidence="2" type="ORF">GWO68_04895</name>
</gene>
<sequence>MRRLMESNRLVLFVYGCLLLCLASYFVIREYRLPYLLENKLPVLFLVRFGVFWFVSLMLAVVLYLGHLSYHYLLLKEPDKALAKRAGIVAFWLGVAGGTGFGLLIYLFRQYPEYFYL</sequence>
<dbReference type="RefSeq" id="WP_162345310.1">
    <property type="nucleotide sequence ID" value="NZ_JAAEAA010000005.1"/>
</dbReference>
<keyword evidence="1" id="KW-1133">Transmembrane helix</keyword>
<keyword evidence="3" id="KW-1185">Reference proteome</keyword>
<feature type="transmembrane region" description="Helical" evidence="1">
    <location>
        <begin position="43"/>
        <end position="65"/>
    </location>
</feature>
<keyword evidence="1" id="KW-0812">Transmembrane</keyword>
<feature type="transmembrane region" description="Helical" evidence="1">
    <location>
        <begin position="12"/>
        <end position="28"/>
    </location>
</feature>